<organism evidence="12 13">
    <name type="scientific">Streptomyces liangshanensis</name>
    <dbReference type="NCBI Taxonomy" id="2717324"/>
    <lineage>
        <taxon>Bacteria</taxon>
        <taxon>Bacillati</taxon>
        <taxon>Actinomycetota</taxon>
        <taxon>Actinomycetes</taxon>
        <taxon>Kitasatosporales</taxon>
        <taxon>Streptomycetaceae</taxon>
        <taxon>Streptomyces</taxon>
    </lineage>
</organism>
<dbReference type="AlphaFoldDB" id="A0A6G9H215"/>
<dbReference type="CDD" id="cd02440">
    <property type="entry name" value="AdoMet_MTases"/>
    <property type="match status" value="1"/>
</dbReference>
<evidence type="ECO:0000313" key="12">
    <source>
        <dbReference type="EMBL" id="QIQ04514.1"/>
    </source>
</evidence>
<evidence type="ECO:0000256" key="3">
    <source>
        <dbReference type="ARBA" id="ARBA00011890"/>
    </source>
</evidence>
<dbReference type="Pfam" id="PF01135">
    <property type="entry name" value="PCMT"/>
    <property type="match status" value="1"/>
</dbReference>
<sequence length="369" mass="40885">MTTQQRLVRSLVGKGALPPEWRDAVASVDRALFIPEVIVGGDFAEDPEEWLRIVYADRPVVTQVNDGHPAPDDAFRLPTSSSSMPSVMLEMLALLDVRDGHRVLEIGTGTGYHAAWLSHRLGETRVTSVEVDEQVLSLAEANLKRAGFRPTTILGDGRDGHREGAPYDRIVCTCTMRDVPGAWLEQCPDGRIVTPWGSSFFSGSFATLDVVDGKAQGTFSGSPAFMWDRAHRGGAGRIADLYRAEEGVKGTTDIPPQNVVQDDPAFFIGLTLTDAWFRWCEADDNSGEATLWFFADDGASWATVEYVPDSETYEVEQYGSRALWDDVREAFLQWHDLGTPERARFGLSVDGDGQRVWMDDPHHVVGRRR</sequence>
<gene>
    <name evidence="12" type="ORF">HA039_21440</name>
</gene>
<keyword evidence="5" id="KW-0963">Cytoplasm</keyword>
<evidence type="ECO:0000256" key="7">
    <source>
        <dbReference type="ARBA" id="ARBA00022679"/>
    </source>
</evidence>
<keyword evidence="13" id="KW-1185">Reference proteome</keyword>
<keyword evidence="6 12" id="KW-0489">Methyltransferase</keyword>
<evidence type="ECO:0000256" key="5">
    <source>
        <dbReference type="ARBA" id="ARBA00022490"/>
    </source>
</evidence>
<dbReference type="PANTHER" id="PTHR11579">
    <property type="entry name" value="PROTEIN-L-ISOASPARTATE O-METHYLTRANSFERASE"/>
    <property type="match status" value="1"/>
</dbReference>
<evidence type="ECO:0000256" key="9">
    <source>
        <dbReference type="ARBA" id="ARBA00030757"/>
    </source>
</evidence>
<dbReference type="GO" id="GO:0004719">
    <property type="term" value="F:protein-L-isoaspartate (D-aspartate) O-methyltransferase activity"/>
    <property type="evidence" value="ECO:0007669"/>
    <property type="project" value="UniProtKB-EC"/>
</dbReference>
<comment type="subcellular location">
    <subcellularLocation>
        <location evidence="1">Cytoplasm</location>
    </subcellularLocation>
</comment>
<dbReference type="SUPFAM" id="SSF53335">
    <property type="entry name" value="S-adenosyl-L-methionine-dependent methyltransferases"/>
    <property type="match status" value="1"/>
</dbReference>
<evidence type="ECO:0000256" key="8">
    <source>
        <dbReference type="ARBA" id="ARBA00022691"/>
    </source>
</evidence>
<name>A0A6G9H215_9ACTN</name>
<dbReference type="Proteomes" id="UP000501179">
    <property type="component" value="Chromosome"/>
</dbReference>
<evidence type="ECO:0000256" key="11">
    <source>
        <dbReference type="ARBA" id="ARBA00031350"/>
    </source>
</evidence>
<dbReference type="InterPro" id="IPR000682">
    <property type="entry name" value="PCMT"/>
</dbReference>
<dbReference type="EC" id="2.1.1.77" evidence="3"/>
<reference evidence="12 13" key="1">
    <citation type="submission" date="2020-03" db="EMBL/GenBank/DDBJ databases">
        <title>A novel species.</title>
        <authorList>
            <person name="Gao J."/>
        </authorList>
    </citation>
    <scope>NUCLEOTIDE SEQUENCE [LARGE SCALE GENOMIC DNA]</scope>
    <source>
        <strain evidence="12 13">QMT-12</strain>
    </source>
</reference>
<protein>
    <recommendedName>
        <fullName evidence="4">Protein-L-isoaspartate O-methyltransferase</fullName>
        <ecNumber evidence="3">2.1.1.77</ecNumber>
    </recommendedName>
    <alternativeName>
        <fullName evidence="11">L-isoaspartyl protein carboxyl methyltransferase</fullName>
    </alternativeName>
    <alternativeName>
        <fullName evidence="9">Protein L-isoaspartyl methyltransferase</fullName>
    </alternativeName>
    <alternativeName>
        <fullName evidence="10">Protein-beta-aspartate methyltransferase</fullName>
    </alternativeName>
</protein>
<dbReference type="PANTHER" id="PTHR11579:SF0">
    <property type="entry name" value="PROTEIN-L-ISOASPARTATE(D-ASPARTATE) O-METHYLTRANSFERASE"/>
    <property type="match status" value="1"/>
</dbReference>
<dbReference type="InterPro" id="IPR029063">
    <property type="entry name" value="SAM-dependent_MTases_sf"/>
</dbReference>
<dbReference type="RefSeq" id="WP_167032462.1">
    <property type="nucleotide sequence ID" value="NZ_CP050177.1"/>
</dbReference>
<evidence type="ECO:0000256" key="6">
    <source>
        <dbReference type="ARBA" id="ARBA00022603"/>
    </source>
</evidence>
<dbReference type="KEGG" id="slia:HA039_21440"/>
<dbReference type="GO" id="GO:0032259">
    <property type="term" value="P:methylation"/>
    <property type="evidence" value="ECO:0007669"/>
    <property type="project" value="UniProtKB-KW"/>
</dbReference>
<evidence type="ECO:0000256" key="10">
    <source>
        <dbReference type="ARBA" id="ARBA00031323"/>
    </source>
</evidence>
<accession>A0A6G9H215</accession>
<keyword evidence="7 12" id="KW-0808">Transferase</keyword>
<comment type="similarity">
    <text evidence="2">Belongs to the methyltransferase superfamily. L-isoaspartyl/D-aspartyl protein methyltransferase family.</text>
</comment>
<dbReference type="GO" id="GO:0005737">
    <property type="term" value="C:cytoplasm"/>
    <property type="evidence" value="ECO:0007669"/>
    <property type="project" value="UniProtKB-SubCell"/>
</dbReference>
<dbReference type="EMBL" id="CP050177">
    <property type="protein sequence ID" value="QIQ04514.1"/>
    <property type="molecule type" value="Genomic_DNA"/>
</dbReference>
<evidence type="ECO:0000256" key="1">
    <source>
        <dbReference type="ARBA" id="ARBA00004496"/>
    </source>
</evidence>
<evidence type="ECO:0000313" key="13">
    <source>
        <dbReference type="Proteomes" id="UP000501179"/>
    </source>
</evidence>
<proteinExistence type="inferred from homology"/>
<evidence type="ECO:0000256" key="4">
    <source>
        <dbReference type="ARBA" id="ARBA00013346"/>
    </source>
</evidence>
<dbReference type="Gene3D" id="3.40.50.150">
    <property type="entry name" value="Vaccinia Virus protein VP39"/>
    <property type="match status" value="1"/>
</dbReference>
<keyword evidence="8" id="KW-0949">S-adenosyl-L-methionine</keyword>
<evidence type="ECO:0000256" key="2">
    <source>
        <dbReference type="ARBA" id="ARBA00005369"/>
    </source>
</evidence>